<dbReference type="InterPro" id="IPR036236">
    <property type="entry name" value="Znf_C2H2_sf"/>
</dbReference>
<keyword evidence="4" id="KW-1185">Reference proteome</keyword>
<evidence type="ECO:0000313" key="3">
    <source>
        <dbReference type="EMBL" id="KYN32061.1"/>
    </source>
</evidence>
<feature type="domain" description="C2H2-type" evidence="2">
    <location>
        <begin position="9"/>
        <end position="36"/>
    </location>
</feature>
<dbReference type="AlphaFoldDB" id="A0A195EV83"/>
<reference evidence="3 4" key="1">
    <citation type="submission" date="2016-03" db="EMBL/GenBank/DDBJ databases">
        <title>Trachymyrmex septentrionalis WGS genome.</title>
        <authorList>
            <person name="Nygaard S."/>
            <person name="Hu H."/>
            <person name="Boomsma J."/>
            <person name="Zhang G."/>
        </authorList>
    </citation>
    <scope>NUCLEOTIDE SEQUENCE [LARGE SCALE GENOMIC DNA]</scope>
    <source>
        <strain evidence="3">Tsep2-gDNA-1</strain>
        <tissue evidence="3">Whole body</tissue>
    </source>
</reference>
<dbReference type="GO" id="GO:0008270">
    <property type="term" value="F:zinc ion binding"/>
    <property type="evidence" value="ECO:0007669"/>
    <property type="project" value="UniProtKB-KW"/>
</dbReference>
<dbReference type="SUPFAM" id="SSF57667">
    <property type="entry name" value="beta-beta-alpha zinc fingers"/>
    <property type="match status" value="1"/>
</dbReference>
<organism evidence="3 4">
    <name type="scientific">Trachymyrmex septentrionalis</name>
    <dbReference type="NCBI Taxonomy" id="34720"/>
    <lineage>
        <taxon>Eukaryota</taxon>
        <taxon>Metazoa</taxon>
        <taxon>Ecdysozoa</taxon>
        <taxon>Arthropoda</taxon>
        <taxon>Hexapoda</taxon>
        <taxon>Insecta</taxon>
        <taxon>Pterygota</taxon>
        <taxon>Neoptera</taxon>
        <taxon>Endopterygota</taxon>
        <taxon>Hymenoptera</taxon>
        <taxon>Apocrita</taxon>
        <taxon>Aculeata</taxon>
        <taxon>Formicoidea</taxon>
        <taxon>Formicidae</taxon>
        <taxon>Myrmicinae</taxon>
        <taxon>Trachymyrmex</taxon>
    </lineage>
</organism>
<keyword evidence="1" id="KW-0862">Zinc</keyword>
<protein>
    <submittedName>
        <fullName evidence="3">Longitudinals lacking protein, isoforms A/B/D/L</fullName>
    </submittedName>
</protein>
<gene>
    <name evidence="3" type="ORF">ALC56_13438</name>
</gene>
<dbReference type="PROSITE" id="PS50157">
    <property type="entry name" value="ZINC_FINGER_C2H2_2"/>
    <property type="match status" value="1"/>
</dbReference>
<evidence type="ECO:0000259" key="2">
    <source>
        <dbReference type="PROSITE" id="PS50157"/>
    </source>
</evidence>
<dbReference type="Proteomes" id="UP000078541">
    <property type="component" value="Unassembled WGS sequence"/>
</dbReference>
<evidence type="ECO:0000256" key="1">
    <source>
        <dbReference type="PROSITE-ProRule" id="PRU00042"/>
    </source>
</evidence>
<dbReference type="Gene3D" id="3.30.160.60">
    <property type="entry name" value="Classic Zinc Finger"/>
    <property type="match status" value="1"/>
</dbReference>
<dbReference type="EMBL" id="KQ981954">
    <property type="protein sequence ID" value="KYN32061.1"/>
    <property type="molecule type" value="Genomic_DNA"/>
</dbReference>
<keyword evidence="1" id="KW-0479">Metal-binding</keyword>
<keyword evidence="1" id="KW-0863">Zinc-finger</keyword>
<accession>A0A195EV83</accession>
<dbReference type="InterPro" id="IPR013087">
    <property type="entry name" value="Znf_C2H2_type"/>
</dbReference>
<name>A0A195EV83_9HYME</name>
<evidence type="ECO:0000313" key="4">
    <source>
        <dbReference type="Proteomes" id="UP000078541"/>
    </source>
</evidence>
<proteinExistence type="predicted"/>
<dbReference type="STRING" id="34720.A0A195EV83"/>
<sequence length="71" mass="8330">MEVQQPKNFPCSRCGRCYKVKRSLRRHIVVECGKAPKHKCPYCKHQSKYKASITKHITHVHPNLPFPFPND</sequence>